<protein>
    <submittedName>
        <fullName evidence="2">Uncharacterized protein</fullName>
    </submittedName>
</protein>
<dbReference type="EMBL" id="DTLI01000089">
    <property type="protein sequence ID" value="HHS51914.1"/>
    <property type="molecule type" value="Genomic_DNA"/>
</dbReference>
<keyword evidence="1" id="KW-0472">Membrane</keyword>
<reference evidence="2" key="1">
    <citation type="journal article" date="2020" name="mSystems">
        <title>Genome- and Community-Level Interaction Insights into Carbon Utilization and Element Cycling Functions of Hydrothermarchaeota in Hydrothermal Sediment.</title>
        <authorList>
            <person name="Zhou Z."/>
            <person name="Liu Y."/>
            <person name="Xu W."/>
            <person name="Pan J."/>
            <person name="Luo Z.H."/>
            <person name="Li M."/>
        </authorList>
    </citation>
    <scope>NUCLEOTIDE SEQUENCE [LARGE SCALE GENOMIC DNA]</scope>
    <source>
        <strain evidence="2">SpSt-876</strain>
    </source>
</reference>
<organism evidence="2">
    <name type="scientific">candidate division WOR-3 bacterium</name>
    <dbReference type="NCBI Taxonomy" id="2052148"/>
    <lineage>
        <taxon>Bacteria</taxon>
        <taxon>Bacteria division WOR-3</taxon>
    </lineage>
</organism>
<feature type="transmembrane region" description="Helical" evidence="1">
    <location>
        <begin position="26"/>
        <end position="49"/>
    </location>
</feature>
<evidence type="ECO:0000256" key="1">
    <source>
        <dbReference type="SAM" id="Phobius"/>
    </source>
</evidence>
<keyword evidence="1" id="KW-1133">Transmembrane helix</keyword>
<sequence>MVLGIFLLLIVLSASGLIWTRIFRLTFALTPIPIGTATRLTFVFILGFLDKEDKILASIRIVQSTANLANTIILLNQMNSRPIVSIGKKNINTFLRLISRKLKRLEFRYMPMVIIPVVVEGYNKASVSRLTI</sequence>
<keyword evidence="1" id="KW-0812">Transmembrane</keyword>
<name>A0A7C6EA28_UNCW3</name>
<proteinExistence type="predicted"/>
<dbReference type="AlphaFoldDB" id="A0A7C6EA28"/>
<gene>
    <name evidence="2" type="ORF">ENW73_03470</name>
</gene>
<evidence type="ECO:0000313" key="2">
    <source>
        <dbReference type="EMBL" id="HHS51914.1"/>
    </source>
</evidence>
<accession>A0A7C6EA28</accession>
<comment type="caution">
    <text evidence="2">The sequence shown here is derived from an EMBL/GenBank/DDBJ whole genome shotgun (WGS) entry which is preliminary data.</text>
</comment>